<keyword evidence="4" id="KW-1185">Reference proteome</keyword>
<name>A0A840J3G6_9PSEU</name>
<keyword evidence="2" id="KW-0732">Signal</keyword>
<reference evidence="3 4" key="1">
    <citation type="submission" date="2020-08" db="EMBL/GenBank/DDBJ databases">
        <title>Sequencing the genomes of 1000 actinobacteria strains.</title>
        <authorList>
            <person name="Klenk H.-P."/>
        </authorList>
    </citation>
    <scope>NUCLEOTIDE SEQUENCE [LARGE SCALE GENOMIC DNA]</scope>
    <source>
        <strain evidence="3 4">DSM 45859</strain>
    </source>
</reference>
<evidence type="ECO:0000313" key="3">
    <source>
        <dbReference type="EMBL" id="MBB4687997.1"/>
    </source>
</evidence>
<dbReference type="EMBL" id="JACHMG010000001">
    <property type="protein sequence ID" value="MBB4687997.1"/>
    <property type="molecule type" value="Genomic_DNA"/>
</dbReference>
<sequence length="172" mass="17609">MTRRFVILACLAALGCTLAACDSSTDGSAKPAPSSSPARSSTPLAGLDPCQTLDKALAGQGFPPSEPSAAYPKQGCIATKPTFGSAGLLLQDGRSYKDNISDPSTTSTGDVNHRAAILERKPVDSVGDCVVDLEVKPKSRAVVGMSLSSGSTDQSCTSVRQLAEAAEPLLPK</sequence>
<evidence type="ECO:0000256" key="1">
    <source>
        <dbReference type="SAM" id="MobiDB-lite"/>
    </source>
</evidence>
<dbReference type="AlphaFoldDB" id="A0A840J3G6"/>
<dbReference type="RefSeq" id="WP_184782758.1">
    <property type="nucleotide sequence ID" value="NZ_JACHMG010000001.1"/>
</dbReference>
<protein>
    <recommendedName>
        <fullName evidence="5">DUF3558 domain-containing protein</fullName>
    </recommendedName>
</protein>
<evidence type="ECO:0008006" key="5">
    <source>
        <dbReference type="Google" id="ProtNLM"/>
    </source>
</evidence>
<comment type="caution">
    <text evidence="3">The sequence shown here is derived from an EMBL/GenBank/DDBJ whole genome shotgun (WGS) entry which is preliminary data.</text>
</comment>
<proteinExistence type="predicted"/>
<evidence type="ECO:0000313" key="4">
    <source>
        <dbReference type="Proteomes" id="UP000581769"/>
    </source>
</evidence>
<dbReference type="PROSITE" id="PS51257">
    <property type="entry name" value="PROKAR_LIPOPROTEIN"/>
    <property type="match status" value="1"/>
</dbReference>
<evidence type="ECO:0000256" key="2">
    <source>
        <dbReference type="SAM" id="SignalP"/>
    </source>
</evidence>
<gene>
    <name evidence="3" type="ORF">BJY18_005482</name>
</gene>
<organism evidence="3 4">
    <name type="scientific">Amycolatopsis jiangsuensis</name>
    <dbReference type="NCBI Taxonomy" id="1181879"/>
    <lineage>
        <taxon>Bacteria</taxon>
        <taxon>Bacillati</taxon>
        <taxon>Actinomycetota</taxon>
        <taxon>Actinomycetes</taxon>
        <taxon>Pseudonocardiales</taxon>
        <taxon>Pseudonocardiaceae</taxon>
        <taxon>Amycolatopsis</taxon>
    </lineage>
</organism>
<feature type="chain" id="PRO_5039051103" description="DUF3558 domain-containing protein" evidence="2">
    <location>
        <begin position="20"/>
        <end position="172"/>
    </location>
</feature>
<feature type="region of interest" description="Disordered" evidence="1">
    <location>
        <begin position="25"/>
        <end position="46"/>
    </location>
</feature>
<dbReference type="Proteomes" id="UP000581769">
    <property type="component" value="Unassembled WGS sequence"/>
</dbReference>
<accession>A0A840J3G6</accession>
<feature type="compositionally biased region" description="Low complexity" evidence="1">
    <location>
        <begin position="28"/>
        <end position="45"/>
    </location>
</feature>
<feature type="signal peptide" evidence="2">
    <location>
        <begin position="1"/>
        <end position="19"/>
    </location>
</feature>